<dbReference type="GO" id="GO:0005886">
    <property type="term" value="C:plasma membrane"/>
    <property type="evidence" value="ECO:0007669"/>
    <property type="project" value="UniProtKB-SubCell"/>
</dbReference>
<dbReference type="InterPro" id="IPR051311">
    <property type="entry name" value="DedA_domain"/>
</dbReference>
<evidence type="ECO:0000256" key="3">
    <source>
        <dbReference type="ARBA" id="ARBA00022692"/>
    </source>
</evidence>
<name>A0A7W7YJP3_9BACT</name>
<dbReference type="PANTHER" id="PTHR42709:SF6">
    <property type="entry name" value="UNDECAPRENYL PHOSPHATE TRANSPORTER A"/>
    <property type="match status" value="1"/>
</dbReference>
<comment type="caution">
    <text evidence="8">The sequence shown here is derived from an EMBL/GenBank/DDBJ whole genome shotgun (WGS) entry which is preliminary data.</text>
</comment>
<evidence type="ECO:0000256" key="1">
    <source>
        <dbReference type="ARBA" id="ARBA00004651"/>
    </source>
</evidence>
<keyword evidence="5 6" id="KW-0472">Membrane</keyword>
<reference evidence="8 9" key="1">
    <citation type="submission" date="2020-08" db="EMBL/GenBank/DDBJ databases">
        <title>Genomic Encyclopedia of Type Strains, Phase IV (KMG-IV): sequencing the most valuable type-strain genomes for metagenomic binning, comparative biology and taxonomic classification.</title>
        <authorList>
            <person name="Goeker M."/>
        </authorList>
    </citation>
    <scope>NUCLEOTIDE SEQUENCE [LARGE SCALE GENOMIC DNA]</scope>
    <source>
        <strain evidence="8 9">DSM 12251</strain>
    </source>
</reference>
<evidence type="ECO:0000256" key="4">
    <source>
        <dbReference type="ARBA" id="ARBA00022989"/>
    </source>
</evidence>
<dbReference type="InterPro" id="IPR032816">
    <property type="entry name" value="VTT_dom"/>
</dbReference>
<dbReference type="Pfam" id="PF09335">
    <property type="entry name" value="VTT_dom"/>
    <property type="match status" value="1"/>
</dbReference>
<protein>
    <submittedName>
        <fullName evidence="8">Putative membrane protein YdjX (TVP38/TMEM64 family)</fullName>
    </submittedName>
</protein>
<feature type="transmembrane region" description="Helical" evidence="6">
    <location>
        <begin position="12"/>
        <end position="31"/>
    </location>
</feature>
<feature type="transmembrane region" description="Helical" evidence="6">
    <location>
        <begin position="83"/>
        <end position="105"/>
    </location>
</feature>
<proteinExistence type="predicted"/>
<evidence type="ECO:0000256" key="2">
    <source>
        <dbReference type="ARBA" id="ARBA00022475"/>
    </source>
</evidence>
<feature type="transmembrane region" description="Helical" evidence="6">
    <location>
        <begin position="164"/>
        <end position="185"/>
    </location>
</feature>
<keyword evidence="3 6" id="KW-0812">Transmembrane</keyword>
<feature type="transmembrane region" description="Helical" evidence="6">
    <location>
        <begin position="51"/>
        <end position="77"/>
    </location>
</feature>
<evidence type="ECO:0000313" key="9">
    <source>
        <dbReference type="Proteomes" id="UP000534294"/>
    </source>
</evidence>
<keyword evidence="4 6" id="KW-1133">Transmembrane helix</keyword>
<dbReference type="RefSeq" id="WP_184207133.1">
    <property type="nucleotide sequence ID" value="NZ_JACHIF010000002.1"/>
</dbReference>
<feature type="domain" description="VTT" evidence="7">
    <location>
        <begin position="68"/>
        <end position="184"/>
    </location>
</feature>
<dbReference type="AlphaFoldDB" id="A0A7W7YJP3"/>
<dbReference type="EMBL" id="JACHIF010000002">
    <property type="protein sequence ID" value="MBB5037342.1"/>
    <property type="molecule type" value="Genomic_DNA"/>
</dbReference>
<keyword evidence="2" id="KW-1003">Cell membrane</keyword>
<gene>
    <name evidence="8" type="ORF">HNQ64_001584</name>
</gene>
<evidence type="ECO:0000313" key="8">
    <source>
        <dbReference type="EMBL" id="MBB5037342.1"/>
    </source>
</evidence>
<dbReference type="Proteomes" id="UP000534294">
    <property type="component" value="Unassembled WGS sequence"/>
</dbReference>
<sequence length="215" mass="22945">MTSPRGPGAFWALILFILIGIIGPFLVWGAAFDQTLSLEGTRTWLGQYGHWAWAAGMALLMSDIVLPIPGTVVMSALGWMYGWAWGGLIAAAGSFLSGLLAYALCRGLGRPAARWIAGEVGLAKGEAFFAQRGGWVVALSRWAPVLPEAVACLAGLTRMPWRTFVLSLACGSLPLGFAFAAIGHLGHASPTWAIALSASVPILLWGVLWRRWQAR</sequence>
<accession>A0A7W7YJP3</accession>
<evidence type="ECO:0000259" key="7">
    <source>
        <dbReference type="Pfam" id="PF09335"/>
    </source>
</evidence>
<evidence type="ECO:0000256" key="5">
    <source>
        <dbReference type="ARBA" id="ARBA00023136"/>
    </source>
</evidence>
<feature type="transmembrane region" description="Helical" evidence="6">
    <location>
        <begin position="191"/>
        <end position="209"/>
    </location>
</feature>
<comment type="subcellular location">
    <subcellularLocation>
        <location evidence="1">Cell membrane</location>
        <topology evidence="1">Multi-pass membrane protein</topology>
    </subcellularLocation>
</comment>
<dbReference type="PANTHER" id="PTHR42709">
    <property type="entry name" value="ALKALINE PHOSPHATASE LIKE PROTEIN"/>
    <property type="match status" value="1"/>
</dbReference>
<organism evidence="8 9">
    <name type="scientific">Prosthecobacter dejongeii</name>
    <dbReference type="NCBI Taxonomy" id="48465"/>
    <lineage>
        <taxon>Bacteria</taxon>
        <taxon>Pseudomonadati</taxon>
        <taxon>Verrucomicrobiota</taxon>
        <taxon>Verrucomicrobiia</taxon>
        <taxon>Verrucomicrobiales</taxon>
        <taxon>Verrucomicrobiaceae</taxon>
        <taxon>Prosthecobacter</taxon>
    </lineage>
</organism>
<keyword evidence="9" id="KW-1185">Reference proteome</keyword>
<evidence type="ECO:0000256" key="6">
    <source>
        <dbReference type="SAM" id="Phobius"/>
    </source>
</evidence>